<feature type="compositionally biased region" description="Low complexity" evidence="6">
    <location>
        <begin position="1173"/>
        <end position="1187"/>
    </location>
</feature>
<dbReference type="InterPro" id="IPR011335">
    <property type="entry name" value="Restrct_endonuc-II-like"/>
</dbReference>
<dbReference type="Pfam" id="PF18741">
    <property type="entry name" value="MTES_1575"/>
    <property type="match status" value="1"/>
</dbReference>
<accession>A0A561E851</accession>
<dbReference type="InterPro" id="IPR047187">
    <property type="entry name" value="SF1_C_Upf1"/>
</dbReference>
<sequence>MNSEPGQPDSANVWLATGRVARVRAAVAGWQRHLVDLGGRNTMLWFRELPSGTLDLTRAHPAGSAKLFSAGSVRLDDLFREPAALADATRRARVIRGKARELAEERGVWTCFLAIGMATWDRPGAEHPPAAPLLLRRCDIVATPGHPDRLTLQLGERSEFNSVLAKYLEVEHGLDLDVDKINEYANSTTQFDTSKMFIAIRRACATVPGFRVDRRYVVSSFTHTKLPMVRDLSDQLGQLHENHVVAALAGDPEAIEHVAADAPPFVEGDVASEHLVLDADSSQEDVIQAVRAGAHLVVKGPPGTGKSQTIANLIATIAADGRRVLFVAEKRAAIDAVVRRLDQAGLHDLVLDVRDGRADRHTVVGQFVEQLNTSGVTPPAPPADQSVLLSARNRLGAHRRAMHDPRPPWGVSVDEAQTRITELNAQRPAPRSRAWITPDDLESISEARRIELSAALVEVAGLNAWPVDGRKDPWYGARVVGIQQAERTRDLVAELAEGRLATHLKVVKQLCDQVGLPPGTTMLEVEHRLDLMADAYKTLESFRPEVFEAPLDELVLATGSSAYRKGQDAHLGAVERRRLRKNARALLRPGQPPADLHGVLVLAASQRARWREVAGKGSHPSAPVELSAVAVAHERLRTDLEWLGERLAGTAGKGDLLSTDFTALQDRLDDLFAAADRLALVPSVIGKLDYLRANGLGDLLDDLATRRVTADAVADEFEFVWWRAVLARIAETDREYGDVTGDALRQLVADYSATDAQHVESGAAGVRAAVAAQARRVTHDLPEQAKLLLEQRNSTSPLELRDLLPAAPELLTALKPCWAMSPLVVASLMPPGLWFDVVVFDEASQIPPAEAISAISRAGQVVVVGDPRQLPPTRIRSGADVDDIEVPGGESVLDALIPLLPGRELTWHYRALDERLIAFANAHVYRGSMVTFPGVGDDAVVRLDVVDGASVDGESSDAEVDRVVQVVLDQARRRPRESIGVITLSQRHADRIETAVRAAVTAAPDLARLMDDHRSEPFFVKDLDRVQGDERDAVILSVGYGRTTRGELLHRFGAVSDGGGERRLNVAITRARRRMTVVATFSGDELHPAQLRSRGGLMLRDFLLYAASGGAARRVPALAQAPTAAVSGAPAVPDNPSAGGSDSNGSASNGADAHGPGPDAVVDDMTVVGGSGSASATGAPSASPAEGTPTSPSAKNTRPSVVRRGPDGRRRRVASTGSVLDRPVLPQTNVGPVPPLVLDLARRLRAEGLIVHPGWGTSVHRLDLAVEDPRRPGSLLVAIETDGPVYGSISATRDRERLRVEQLRRLGWAHERVWTRDLYRDPAREVARLVAAVHAASVARRDAEAADRAAANPWLDRT</sequence>
<protein>
    <submittedName>
        <fullName evidence="10">AAA domain-containing protein</fullName>
    </submittedName>
</protein>
<evidence type="ECO:0000259" key="7">
    <source>
        <dbReference type="Pfam" id="PF13086"/>
    </source>
</evidence>
<dbReference type="Gene3D" id="3.40.50.300">
    <property type="entry name" value="P-loop containing nucleotide triphosphate hydrolases"/>
    <property type="match status" value="3"/>
</dbReference>
<evidence type="ECO:0000313" key="11">
    <source>
        <dbReference type="Proteomes" id="UP000318297"/>
    </source>
</evidence>
<organism evidence="10 11">
    <name type="scientific">Rudaeicoccus suwonensis</name>
    <dbReference type="NCBI Taxonomy" id="657409"/>
    <lineage>
        <taxon>Bacteria</taxon>
        <taxon>Bacillati</taxon>
        <taxon>Actinomycetota</taxon>
        <taxon>Actinomycetes</taxon>
        <taxon>Micrococcales</taxon>
        <taxon>Dermacoccaceae</taxon>
        <taxon>Rudaeicoccus</taxon>
    </lineage>
</organism>
<keyword evidence="3" id="KW-0378">Hydrolase</keyword>
<feature type="domain" description="Restriction endonuclease type II-like" evidence="9">
    <location>
        <begin position="1240"/>
        <end position="1332"/>
    </location>
</feature>
<keyword evidence="4" id="KW-0347">Helicase</keyword>
<dbReference type="OrthoDB" id="9757917at2"/>
<keyword evidence="2" id="KW-0547">Nucleotide-binding</keyword>
<dbReference type="InterPro" id="IPR041677">
    <property type="entry name" value="DNA2/NAM7_AAA_11"/>
</dbReference>
<dbReference type="InterPro" id="IPR050534">
    <property type="entry name" value="Coronavir_polyprotein_1ab"/>
</dbReference>
<dbReference type="GO" id="GO:0043139">
    <property type="term" value="F:5'-3' DNA helicase activity"/>
    <property type="evidence" value="ECO:0007669"/>
    <property type="project" value="TreeGrafter"/>
</dbReference>
<feature type="domain" description="DNA2/NAM7 helicase-like C-terminal" evidence="8">
    <location>
        <begin position="956"/>
        <end position="1079"/>
    </location>
</feature>
<evidence type="ECO:0000256" key="4">
    <source>
        <dbReference type="ARBA" id="ARBA00022806"/>
    </source>
</evidence>
<dbReference type="GO" id="GO:0016787">
    <property type="term" value="F:hydrolase activity"/>
    <property type="evidence" value="ECO:0007669"/>
    <property type="project" value="UniProtKB-KW"/>
</dbReference>
<dbReference type="EMBL" id="VIVQ01000001">
    <property type="protein sequence ID" value="TWE11740.1"/>
    <property type="molecule type" value="Genomic_DNA"/>
</dbReference>
<evidence type="ECO:0000259" key="8">
    <source>
        <dbReference type="Pfam" id="PF13087"/>
    </source>
</evidence>
<dbReference type="Proteomes" id="UP000318297">
    <property type="component" value="Unassembled WGS sequence"/>
</dbReference>
<dbReference type="SUPFAM" id="SSF52980">
    <property type="entry name" value="Restriction endonuclease-like"/>
    <property type="match status" value="1"/>
</dbReference>
<dbReference type="InterPro" id="IPR041679">
    <property type="entry name" value="DNA2/NAM7-like_C"/>
</dbReference>
<evidence type="ECO:0000256" key="2">
    <source>
        <dbReference type="ARBA" id="ARBA00022741"/>
    </source>
</evidence>
<feature type="compositionally biased region" description="Polar residues" evidence="6">
    <location>
        <begin position="1188"/>
        <end position="1197"/>
    </location>
</feature>
<dbReference type="Pfam" id="PF13087">
    <property type="entry name" value="AAA_12"/>
    <property type="match status" value="1"/>
</dbReference>
<comment type="similarity">
    <text evidence="1">Belongs to the DNA2/NAM7 helicase family.</text>
</comment>
<feature type="domain" description="DNA2/NAM7 helicase helicase" evidence="7">
    <location>
        <begin position="835"/>
        <end position="875"/>
    </location>
</feature>
<dbReference type="PANTHER" id="PTHR43788">
    <property type="entry name" value="DNA2/NAM7 HELICASE FAMILY MEMBER"/>
    <property type="match status" value="1"/>
</dbReference>
<dbReference type="Pfam" id="PF13086">
    <property type="entry name" value="AAA_11"/>
    <property type="match status" value="2"/>
</dbReference>
<evidence type="ECO:0000259" key="9">
    <source>
        <dbReference type="Pfam" id="PF18741"/>
    </source>
</evidence>
<dbReference type="InterPro" id="IPR027417">
    <property type="entry name" value="P-loop_NTPase"/>
</dbReference>
<feature type="domain" description="DNA2/NAM7 helicase helicase" evidence="7">
    <location>
        <begin position="280"/>
        <end position="343"/>
    </location>
</feature>
<dbReference type="PANTHER" id="PTHR43788:SF8">
    <property type="entry name" value="DNA-BINDING PROTEIN SMUBP-2"/>
    <property type="match status" value="1"/>
</dbReference>
<evidence type="ECO:0000256" key="1">
    <source>
        <dbReference type="ARBA" id="ARBA00007913"/>
    </source>
</evidence>
<evidence type="ECO:0000256" key="3">
    <source>
        <dbReference type="ARBA" id="ARBA00022801"/>
    </source>
</evidence>
<dbReference type="RefSeq" id="WP_145225204.1">
    <property type="nucleotide sequence ID" value="NZ_VIVQ01000001.1"/>
</dbReference>
<gene>
    <name evidence="10" type="ORF">BKA23_0522</name>
</gene>
<keyword evidence="11" id="KW-1185">Reference proteome</keyword>
<comment type="caution">
    <text evidence="10">The sequence shown here is derived from an EMBL/GenBank/DDBJ whole genome shotgun (WGS) entry which is preliminary data.</text>
</comment>
<feature type="compositionally biased region" description="Low complexity" evidence="6">
    <location>
        <begin position="1137"/>
        <end position="1153"/>
    </location>
</feature>
<proteinExistence type="inferred from homology"/>
<dbReference type="CDD" id="cd18808">
    <property type="entry name" value="SF1_C_Upf1"/>
    <property type="match status" value="1"/>
</dbReference>
<feature type="region of interest" description="Disordered" evidence="6">
    <location>
        <begin position="1127"/>
        <end position="1233"/>
    </location>
</feature>
<reference evidence="10 11" key="1">
    <citation type="submission" date="2019-06" db="EMBL/GenBank/DDBJ databases">
        <title>Sequencing the genomes of 1000 actinobacteria strains.</title>
        <authorList>
            <person name="Klenk H.-P."/>
        </authorList>
    </citation>
    <scope>NUCLEOTIDE SEQUENCE [LARGE SCALE GENOMIC DNA]</scope>
    <source>
        <strain evidence="10 11">DSM 19560</strain>
    </source>
</reference>
<keyword evidence="5" id="KW-0067">ATP-binding</keyword>
<dbReference type="SUPFAM" id="SSF52540">
    <property type="entry name" value="P-loop containing nucleoside triphosphate hydrolases"/>
    <property type="match status" value="1"/>
</dbReference>
<dbReference type="Pfam" id="PF13195">
    <property type="entry name" value="DUF4011"/>
    <property type="match status" value="1"/>
</dbReference>
<evidence type="ECO:0000313" key="10">
    <source>
        <dbReference type="EMBL" id="TWE11740.1"/>
    </source>
</evidence>
<dbReference type="InterPro" id="IPR049468">
    <property type="entry name" value="Restrct_endonuc-II-like_dom"/>
</dbReference>
<dbReference type="GO" id="GO:0005524">
    <property type="term" value="F:ATP binding"/>
    <property type="evidence" value="ECO:0007669"/>
    <property type="project" value="UniProtKB-KW"/>
</dbReference>
<name>A0A561E851_9MICO</name>
<evidence type="ECO:0000256" key="6">
    <source>
        <dbReference type="SAM" id="MobiDB-lite"/>
    </source>
</evidence>
<evidence type="ECO:0000256" key="5">
    <source>
        <dbReference type="ARBA" id="ARBA00022840"/>
    </source>
</evidence>
<dbReference type="InterPro" id="IPR025103">
    <property type="entry name" value="DUF4011"/>
</dbReference>